<keyword evidence="6" id="KW-0175">Coiled coil</keyword>
<dbReference type="PANTHER" id="PTHR45764:SF31">
    <property type="entry name" value="BASIC LEUCINE ZIPPER 1"/>
    <property type="match status" value="1"/>
</dbReference>
<dbReference type="EMBL" id="CAMGYJ010000008">
    <property type="protein sequence ID" value="CAI0467051.1"/>
    <property type="molecule type" value="Genomic_DNA"/>
</dbReference>
<accession>A0AAV0P9Q7</accession>
<dbReference type="InterPro" id="IPR045314">
    <property type="entry name" value="bZIP_plant_GBF1"/>
</dbReference>
<dbReference type="GO" id="GO:0045893">
    <property type="term" value="P:positive regulation of DNA-templated transcription"/>
    <property type="evidence" value="ECO:0007669"/>
    <property type="project" value="TreeGrafter"/>
</dbReference>
<organism evidence="9 10">
    <name type="scientific">Linum tenue</name>
    <dbReference type="NCBI Taxonomy" id="586396"/>
    <lineage>
        <taxon>Eukaryota</taxon>
        <taxon>Viridiplantae</taxon>
        <taxon>Streptophyta</taxon>
        <taxon>Embryophyta</taxon>
        <taxon>Tracheophyta</taxon>
        <taxon>Spermatophyta</taxon>
        <taxon>Magnoliopsida</taxon>
        <taxon>eudicotyledons</taxon>
        <taxon>Gunneridae</taxon>
        <taxon>Pentapetalae</taxon>
        <taxon>rosids</taxon>
        <taxon>fabids</taxon>
        <taxon>Malpighiales</taxon>
        <taxon>Linaceae</taxon>
        <taxon>Linum</taxon>
    </lineage>
</organism>
<feature type="domain" description="BZIP" evidence="8">
    <location>
        <begin position="14"/>
        <end position="29"/>
    </location>
</feature>
<sequence>MSSTAAAADDRKRKRMISNRESARRSRMRRQKLIGDLIAEKAALEGSIGEANQKLSGAWGRYSALKAENERLRAEKERLAEYAANLNEVLATYGEIEVGGDGVPDFSADQAGFQNPWSDYFGVRSSSAQLVTDCF</sequence>
<dbReference type="GO" id="GO:0005634">
    <property type="term" value="C:nucleus"/>
    <property type="evidence" value="ECO:0007669"/>
    <property type="project" value="UniProtKB-SubCell"/>
</dbReference>
<keyword evidence="10" id="KW-1185">Reference proteome</keyword>
<evidence type="ECO:0000256" key="3">
    <source>
        <dbReference type="ARBA" id="ARBA00023125"/>
    </source>
</evidence>
<dbReference type="FunFam" id="1.20.5.170:FF:000020">
    <property type="entry name" value="BZIP transcription factor"/>
    <property type="match status" value="1"/>
</dbReference>
<dbReference type="Proteomes" id="UP001154282">
    <property type="component" value="Unassembled WGS sequence"/>
</dbReference>
<dbReference type="SMART" id="SM00338">
    <property type="entry name" value="BRLZ"/>
    <property type="match status" value="1"/>
</dbReference>
<keyword evidence="3" id="KW-0238">DNA-binding</keyword>
<dbReference type="GO" id="GO:0046982">
    <property type="term" value="F:protein heterodimerization activity"/>
    <property type="evidence" value="ECO:0007669"/>
    <property type="project" value="UniProtKB-ARBA"/>
</dbReference>
<evidence type="ECO:0000256" key="5">
    <source>
        <dbReference type="ARBA" id="ARBA00023242"/>
    </source>
</evidence>
<evidence type="ECO:0000256" key="4">
    <source>
        <dbReference type="ARBA" id="ARBA00023163"/>
    </source>
</evidence>
<proteinExistence type="predicted"/>
<keyword evidence="5" id="KW-0539">Nucleus</keyword>
<dbReference type="PANTHER" id="PTHR45764">
    <property type="entry name" value="BZIP TRANSCRIPTION FACTOR 44"/>
    <property type="match status" value="1"/>
</dbReference>
<feature type="coiled-coil region" evidence="6">
    <location>
        <begin position="62"/>
        <end position="92"/>
    </location>
</feature>
<evidence type="ECO:0000313" key="10">
    <source>
        <dbReference type="Proteomes" id="UP001154282"/>
    </source>
</evidence>
<dbReference type="GO" id="GO:0000976">
    <property type="term" value="F:transcription cis-regulatory region binding"/>
    <property type="evidence" value="ECO:0007669"/>
    <property type="project" value="TreeGrafter"/>
</dbReference>
<dbReference type="Gene3D" id="1.20.5.170">
    <property type="match status" value="1"/>
</dbReference>
<gene>
    <name evidence="9" type="ORF">LITE_LOCUS37287</name>
</gene>
<evidence type="ECO:0000256" key="7">
    <source>
        <dbReference type="SAM" id="MobiDB-lite"/>
    </source>
</evidence>
<evidence type="ECO:0000256" key="1">
    <source>
        <dbReference type="ARBA" id="ARBA00004123"/>
    </source>
</evidence>
<dbReference type="SUPFAM" id="SSF57959">
    <property type="entry name" value="Leucine zipper domain"/>
    <property type="match status" value="1"/>
</dbReference>
<dbReference type="PROSITE" id="PS00036">
    <property type="entry name" value="BZIP_BASIC"/>
    <property type="match status" value="1"/>
</dbReference>
<protein>
    <recommendedName>
        <fullName evidence="8">BZIP domain-containing protein</fullName>
    </recommendedName>
</protein>
<keyword evidence="2" id="KW-0805">Transcription regulation</keyword>
<comment type="subcellular location">
    <subcellularLocation>
        <location evidence="1">Nucleus</location>
    </subcellularLocation>
</comment>
<comment type="caution">
    <text evidence="9">The sequence shown here is derived from an EMBL/GenBank/DDBJ whole genome shotgun (WGS) entry which is preliminary data.</text>
</comment>
<dbReference type="Pfam" id="PF00170">
    <property type="entry name" value="bZIP_1"/>
    <property type="match status" value="1"/>
</dbReference>
<dbReference type="InterPro" id="IPR004827">
    <property type="entry name" value="bZIP"/>
</dbReference>
<keyword evidence="4" id="KW-0804">Transcription</keyword>
<evidence type="ECO:0000313" key="9">
    <source>
        <dbReference type="EMBL" id="CAI0467051.1"/>
    </source>
</evidence>
<feature type="region of interest" description="Disordered" evidence="7">
    <location>
        <begin position="1"/>
        <end position="28"/>
    </location>
</feature>
<evidence type="ECO:0000256" key="2">
    <source>
        <dbReference type="ARBA" id="ARBA00023015"/>
    </source>
</evidence>
<dbReference type="GO" id="GO:0003700">
    <property type="term" value="F:DNA-binding transcription factor activity"/>
    <property type="evidence" value="ECO:0007669"/>
    <property type="project" value="InterPro"/>
</dbReference>
<name>A0AAV0P9Q7_9ROSI</name>
<dbReference type="CDD" id="cd14702">
    <property type="entry name" value="bZIP_plant_GBF1"/>
    <property type="match status" value="1"/>
</dbReference>
<dbReference type="AlphaFoldDB" id="A0AAV0P9Q7"/>
<evidence type="ECO:0000256" key="6">
    <source>
        <dbReference type="SAM" id="Coils"/>
    </source>
</evidence>
<reference evidence="9" key="1">
    <citation type="submission" date="2022-08" db="EMBL/GenBank/DDBJ databases">
        <authorList>
            <person name="Gutierrez-Valencia J."/>
        </authorList>
    </citation>
    <scope>NUCLEOTIDE SEQUENCE</scope>
</reference>
<dbReference type="InterPro" id="IPR046347">
    <property type="entry name" value="bZIP_sf"/>
</dbReference>
<evidence type="ECO:0000259" key="8">
    <source>
        <dbReference type="PROSITE" id="PS00036"/>
    </source>
</evidence>